<feature type="transmembrane region" description="Helical" evidence="1">
    <location>
        <begin position="159"/>
        <end position="179"/>
    </location>
</feature>
<evidence type="ECO:0000256" key="1">
    <source>
        <dbReference type="SAM" id="Phobius"/>
    </source>
</evidence>
<evidence type="ECO:0000313" key="3">
    <source>
        <dbReference type="Proteomes" id="UP001153199"/>
    </source>
</evidence>
<proteinExistence type="predicted"/>
<keyword evidence="1" id="KW-1133">Transmembrane helix</keyword>
<dbReference type="AlphaFoldDB" id="A0A9X4PE83"/>
<keyword evidence="1" id="KW-0812">Transmembrane</keyword>
<dbReference type="Proteomes" id="UP001153199">
    <property type="component" value="Unassembled WGS sequence"/>
</dbReference>
<sequence>MIIFKFFLTLTLVTVITFIYRYFQAKTNYQDMRNLSLVFEEWFEETSSNTAILPNQAIFARLYKEVYNKKTRSIDYFTGNRAVIKQQKIDLVESFPTKDRQIVSQLFPIMQNMEMHFQEEFRKVSTPMYWIKFIIFLPQEIMQYLGIKPKLFITHFLNFLIWFIGIAISIFGSDIRNLIVSLFK</sequence>
<feature type="transmembrane region" description="Helical" evidence="1">
    <location>
        <begin position="6"/>
        <end position="23"/>
    </location>
</feature>
<accession>A0A9X4PE83</accession>
<evidence type="ECO:0000313" key="2">
    <source>
        <dbReference type="EMBL" id="MDG6146287.1"/>
    </source>
</evidence>
<dbReference type="RefSeq" id="WP_279361533.1">
    <property type="nucleotide sequence ID" value="NZ_JAMWEA010000001.1"/>
</dbReference>
<keyword evidence="1" id="KW-0472">Membrane</keyword>
<organism evidence="2 3">
    <name type="scientific">Lactococcus formosensis</name>
    <dbReference type="NCBI Taxonomy" id="1281486"/>
    <lineage>
        <taxon>Bacteria</taxon>
        <taxon>Bacillati</taxon>
        <taxon>Bacillota</taxon>
        <taxon>Bacilli</taxon>
        <taxon>Lactobacillales</taxon>
        <taxon>Streptococcaceae</taxon>
        <taxon>Lactococcus</taxon>
    </lineage>
</organism>
<name>A0A9X4PE83_9LACT</name>
<reference evidence="2" key="1">
    <citation type="submission" date="2022-06" db="EMBL/GenBank/DDBJ databases">
        <title>Lactococcus from bovine mastitis in China.</title>
        <authorList>
            <person name="Lin Y."/>
            <person name="Han B."/>
        </authorList>
    </citation>
    <scope>NUCLEOTIDE SEQUENCE</scope>
    <source>
        <strain evidence="2">Ningxia-I-26</strain>
    </source>
</reference>
<protein>
    <submittedName>
        <fullName evidence="2">Uncharacterized protein</fullName>
    </submittedName>
</protein>
<comment type="caution">
    <text evidence="2">The sequence shown here is derived from an EMBL/GenBank/DDBJ whole genome shotgun (WGS) entry which is preliminary data.</text>
</comment>
<gene>
    <name evidence="2" type="ORF">NF717_11610</name>
</gene>
<dbReference type="EMBL" id="JAMWFV010000043">
    <property type="protein sequence ID" value="MDG6146287.1"/>
    <property type="molecule type" value="Genomic_DNA"/>
</dbReference>
<keyword evidence="3" id="KW-1185">Reference proteome</keyword>